<protein>
    <submittedName>
        <fullName evidence="3">Cobalamin-binding protein</fullName>
    </submittedName>
</protein>
<dbReference type="KEGG" id="slac:SKTS_29420"/>
<keyword evidence="1" id="KW-0732">Signal</keyword>
<gene>
    <name evidence="3" type="ORF">SKTS_29420</name>
</gene>
<dbReference type="InterPro" id="IPR054828">
    <property type="entry name" value="Vit_B12_bind_prot"/>
</dbReference>
<evidence type="ECO:0000313" key="4">
    <source>
        <dbReference type="Proteomes" id="UP000502260"/>
    </source>
</evidence>
<proteinExistence type="predicted"/>
<accession>A0A6F8VGA8</accession>
<sequence>MRFLHNLPVRIGVALFLLLWHTLAAAVSVTDDGGQVVTLPRPAQRIVSLAPHLTEILFAVGAGGRVVGAVQYSDYPPEAKKLPRIGGYQQVDLETVIGLRPDLIVAWQSGNNAGQIAQLKQLGFPVYLSEPRRITDVASSMERIAALAGGGEQAARALRDFRSRYARLQAQYARRSPVRTFYEVWNRPLMTVNGAHLIGDVMKLCGAQNVFADLPLLTPTVSEEAVLVADPEVIIASGMDEARPEWLDEWRRWPRMKAVQAGRLYFVPPDILQRHSPRILDGAEQLCLLVDRARRTAGAK</sequence>
<name>A0A6F8VGA8_9PROT</name>
<dbReference type="InterPro" id="IPR002491">
    <property type="entry name" value="ABC_transptr_periplasmic_BD"/>
</dbReference>
<dbReference type="CDD" id="cd01144">
    <property type="entry name" value="BtuF"/>
    <property type="match status" value="1"/>
</dbReference>
<keyword evidence="4" id="KW-1185">Reference proteome</keyword>
<dbReference type="SUPFAM" id="SSF53807">
    <property type="entry name" value="Helical backbone' metal receptor"/>
    <property type="match status" value="1"/>
</dbReference>
<dbReference type="PANTHER" id="PTHR30535:SF34">
    <property type="entry name" value="MOLYBDATE-BINDING PROTEIN MOLA"/>
    <property type="match status" value="1"/>
</dbReference>
<dbReference type="GO" id="GO:0071281">
    <property type="term" value="P:cellular response to iron ion"/>
    <property type="evidence" value="ECO:0007669"/>
    <property type="project" value="TreeGrafter"/>
</dbReference>
<dbReference type="PANTHER" id="PTHR30535">
    <property type="entry name" value="VITAMIN B12-BINDING PROTEIN"/>
    <property type="match status" value="1"/>
</dbReference>
<dbReference type="EMBL" id="AP022853">
    <property type="protein sequence ID" value="BCB28056.1"/>
    <property type="molecule type" value="Genomic_DNA"/>
</dbReference>
<dbReference type="Proteomes" id="UP000502260">
    <property type="component" value="Chromosome"/>
</dbReference>
<evidence type="ECO:0000256" key="1">
    <source>
        <dbReference type="ARBA" id="ARBA00022729"/>
    </source>
</evidence>
<dbReference type="PROSITE" id="PS50983">
    <property type="entry name" value="FE_B12_PBP"/>
    <property type="match status" value="1"/>
</dbReference>
<reference evidence="4" key="1">
    <citation type="submission" date="2020-03" db="EMBL/GenBank/DDBJ databases">
        <title>Complete genome sequence of sulfur-oxidizing bacterium skT11.</title>
        <authorList>
            <person name="Kanda M."/>
            <person name="Kojima H."/>
            <person name="Fukui M."/>
        </authorList>
    </citation>
    <scope>NUCLEOTIDE SEQUENCE [LARGE SCALE GENOMIC DNA]</scope>
    <source>
        <strain evidence="4">skT11</strain>
    </source>
</reference>
<evidence type="ECO:0000259" key="2">
    <source>
        <dbReference type="PROSITE" id="PS50983"/>
    </source>
</evidence>
<organism evidence="3 4">
    <name type="scientific">Sulfurimicrobium lacus</name>
    <dbReference type="NCBI Taxonomy" id="2715678"/>
    <lineage>
        <taxon>Bacteria</taxon>
        <taxon>Pseudomonadati</taxon>
        <taxon>Pseudomonadota</taxon>
        <taxon>Betaproteobacteria</taxon>
        <taxon>Nitrosomonadales</taxon>
        <taxon>Sulfuricellaceae</taxon>
        <taxon>Sulfurimicrobium</taxon>
    </lineage>
</organism>
<dbReference type="Pfam" id="PF01497">
    <property type="entry name" value="Peripla_BP_2"/>
    <property type="match status" value="1"/>
</dbReference>
<evidence type="ECO:0000313" key="3">
    <source>
        <dbReference type="EMBL" id="BCB28056.1"/>
    </source>
</evidence>
<dbReference type="AlphaFoldDB" id="A0A6F8VGA8"/>
<dbReference type="NCBIfam" id="NF038402">
    <property type="entry name" value="TroA_like"/>
    <property type="match status" value="1"/>
</dbReference>
<feature type="domain" description="Fe/B12 periplasmic-binding" evidence="2">
    <location>
        <begin position="45"/>
        <end position="294"/>
    </location>
</feature>
<dbReference type="RefSeq" id="WP_244617359.1">
    <property type="nucleotide sequence ID" value="NZ_AP022853.1"/>
</dbReference>
<dbReference type="Gene3D" id="3.40.50.1980">
    <property type="entry name" value="Nitrogenase molybdenum iron protein domain"/>
    <property type="match status" value="2"/>
</dbReference>
<dbReference type="InterPro" id="IPR050902">
    <property type="entry name" value="ABC_Transporter_SBP"/>
</dbReference>